<protein>
    <submittedName>
        <fullName evidence="2">DUF445 family protein</fullName>
    </submittedName>
</protein>
<keyword evidence="1" id="KW-1133">Transmembrane helix</keyword>
<keyword evidence="1" id="KW-0472">Membrane</keyword>
<proteinExistence type="predicted"/>
<evidence type="ECO:0000313" key="3">
    <source>
        <dbReference type="Proteomes" id="UP000321389"/>
    </source>
</evidence>
<keyword evidence="3" id="KW-1185">Reference proteome</keyword>
<dbReference type="PANTHER" id="PTHR38442">
    <property type="entry name" value="INNER MEMBRANE PROTEIN-RELATED"/>
    <property type="match status" value="1"/>
</dbReference>
<dbReference type="EMBL" id="CP042301">
    <property type="protein sequence ID" value="QDZ02234.1"/>
    <property type="molecule type" value="Genomic_DNA"/>
</dbReference>
<dbReference type="Pfam" id="PF04286">
    <property type="entry name" value="DUF445"/>
    <property type="match status" value="1"/>
</dbReference>
<accession>A0A5B8L2J6</accession>
<name>A0A5B8L2J6_9HYPH</name>
<dbReference type="AlphaFoldDB" id="A0A5B8L2J6"/>
<feature type="transmembrane region" description="Helical" evidence="1">
    <location>
        <begin position="31"/>
        <end position="50"/>
    </location>
</feature>
<dbReference type="OrthoDB" id="9769590at2"/>
<evidence type="ECO:0000313" key="2">
    <source>
        <dbReference type="EMBL" id="QDZ02234.1"/>
    </source>
</evidence>
<feature type="transmembrane region" description="Helical" evidence="1">
    <location>
        <begin position="56"/>
        <end position="82"/>
    </location>
</feature>
<dbReference type="Proteomes" id="UP000321389">
    <property type="component" value="Chromosome"/>
</dbReference>
<reference evidence="2" key="1">
    <citation type="submission" date="2020-04" db="EMBL/GenBank/DDBJ databases">
        <title>Nitratireductor sp. nov. isolated from mangrove soil.</title>
        <authorList>
            <person name="Ye Y."/>
        </authorList>
    </citation>
    <scope>NUCLEOTIDE SEQUENCE</scope>
    <source>
        <strain evidence="2">SY7</strain>
    </source>
</reference>
<dbReference type="GO" id="GO:0005886">
    <property type="term" value="C:plasma membrane"/>
    <property type="evidence" value="ECO:0007669"/>
    <property type="project" value="TreeGrafter"/>
</dbReference>
<organism evidence="2 3">
    <name type="scientific">Nitratireductor mangrovi</name>
    <dbReference type="NCBI Taxonomy" id="2599600"/>
    <lineage>
        <taxon>Bacteria</taxon>
        <taxon>Pseudomonadati</taxon>
        <taxon>Pseudomonadota</taxon>
        <taxon>Alphaproteobacteria</taxon>
        <taxon>Hyphomicrobiales</taxon>
        <taxon>Phyllobacteriaceae</taxon>
        <taxon>Nitratireductor</taxon>
    </lineage>
</organism>
<sequence>MSSQNDVVDHPDGVTASADAEKLAALRRTKLAATTILVCCIGLFAAARLLEASLPGLGFVAAFAEAAAIGGIADWYAVVALFRRPMGLPIPHTAIIPANKTRIADNLGRFIEANFLAPGPIRAKLGEIDFAAMVSDWLADPKRSDGLARFITRLAPQAADAVEQSGLPRFLAARMNDQIEQVRLAPLAAELLGAVTAERRHQRLFDELIVALGRFLNDEQALAVMRDRVRDELPTLAGLFRADAYLVRKIVASAGMLLDEARDDPDHPLRLEFDRFVARFIEQLRTSPDYAARAERLKRDFLARPELSRMAEGLWQGLRAYVIEDAGRPNSRIREHLSGLLVNIGSQLAVDPKVRADMNAGFVAMLASFIDSQKSGVATFVAEQVKSWDLDQLTRIIEINIGRDLQYIRFNGMIVGGLAGLALHLGDLLLLAD</sequence>
<dbReference type="KEGG" id="niy:FQ775_18620"/>
<keyword evidence="1" id="KW-0812">Transmembrane</keyword>
<evidence type="ECO:0000256" key="1">
    <source>
        <dbReference type="SAM" id="Phobius"/>
    </source>
</evidence>
<dbReference type="InterPro" id="IPR007383">
    <property type="entry name" value="DUF445"/>
</dbReference>
<dbReference type="RefSeq" id="WP_146300873.1">
    <property type="nucleotide sequence ID" value="NZ_CP042301.2"/>
</dbReference>
<dbReference type="PANTHER" id="PTHR38442:SF1">
    <property type="entry name" value="INNER MEMBRANE PROTEIN"/>
    <property type="match status" value="1"/>
</dbReference>
<gene>
    <name evidence="2" type="ORF">FQ775_18620</name>
</gene>